<sequence>MEENEERLNLEPEASPNDFPYRLYSKINGALIGASMTPADKDDPEVASTSVPLPDGELNYAFDESINLWRGYTNEEWFNRLNEAALSIPDNNDEWRASIMTQMAVLNKQLVQLGLQNAKLTARVTELEKALNNTKESETN</sequence>
<organism evidence="2 3">
    <name type="scientific">Weissella minor</name>
    <dbReference type="NCBI Taxonomy" id="1620"/>
    <lineage>
        <taxon>Bacteria</taxon>
        <taxon>Bacillati</taxon>
        <taxon>Bacillota</taxon>
        <taxon>Bacilli</taxon>
        <taxon>Lactobacillales</taxon>
        <taxon>Lactobacillaceae</taxon>
        <taxon>Weissella</taxon>
    </lineage>
</organism>
<reference evidence="2 3" key="1">
    <citation type="journal article" date="2015" name="Genome Announc.">
        <title>Expanding the biotechnology potential of lactobacilli through comparative genomics of 213 strains and associated genera.</title>
        <authorList>
            <person name="Sun Z."/>
            <person name="Harris H.M."/>
            <person name="McCann A."/>
            <person name="Guo C."/>
            <person name="Argimon S."/>
            <person name="Zhang W."/>
            <person name="Yang X."/>
            <person name="Jeffery I.B."/>
            <person name="Cooney J.C."/>
            <person name="Kagawa T.F."/>
            <person name="Liu W."/>
            <person name="Song Y."/>
            <person name="Salvetti E."/>
            <person name="Wrobel A."/>
            <person name="Rasinkangas P."/>
            <person name="Parkhill J."/>
            <person name="Rea M.C."/>
            <person name="O'Sullivan O."/>
            <person name="Ritari J."/>
            <person name="Douillard F.P."/>
            <person name="Paul Ross R."/>
            <person name="Yang R."/>
            <person name="Briner A.E."/>
            <person name="Felis G.E."/>
            <person name="de Vos W.M."/>
            <person name="Barrangou R."/>
            <person name="Klaenhammer T.R."/>
            <person name="Caufield P.W."/>
            <person name="Cui Y."/>
            <person name="Zhang H."/>
            <person name="O'Toole P.W."/>
        </authorList>
    </citation>
    <scope>NUCLEOTIDE SEQUENCE [LARGE SCALE GENOMIC DNA]</scope>
    <source>
        <strain evidence="2 3">DSM 20014</strain>
    </source>
</reference>
<dbReference type="AlphaFoldDB" id="A0A0R2JJX2"/>
<dbReference type="PATRIC" id="fig|1620.3.peg.1596"/>
<dbReference type="OrthoDB" id="9928075at2"/>
<evidence type="ECO:0000256" key="1">
    <source>
        <dbReference type="SAM" id="Coils"/>
    </source>
</evidence>
<dbReference type="RefSeq" id="WP_057786615.1">
    <property type="nucleotide sequence ID" value="NZ_JQCD01000018.1"/>
</dbReference>
<dbReference type="Proteomes" id="UP000051673">
    <property type="component" value="Unassembled WGS sequence"/>
</dbReference>
<feature type="coiled-coil region" evidence="1">
    <location>
        <begin position="110"/>
        <end position="137"/>
    </location>
</feature>
<proteinExistence type="predicted"/>
<keyword evidence="3" id="KW-1185">Reference proteome</keyword>
<dbReference type="STRING" id="1620.IV67_GL001562"/>
<accession>A0A0R2JJX2</accession>
<name>A0A0R2JJX2_9LACO</name>
<keyword evidence="1" id="KW-0175">Coiled coil</keyword>
<dbReference type="EMBL" id="JQCD01000018">
    <property type="protein sequence ID" value="KRN77505.1"/>
    <property type="molecule type" value="Genomic_DNA"/>
</dbReference>
<evidence type="ECO:0000313" key="3">
    <source>
        <dbReference type="Proteomes" id="UP000051673"/>
    </source>
</evidence>
<gene>
    <name evidence="2" type="ORF">IV67_GL001562</name>
</gene>
<evidence type="ECO:0000313" key="2">
    <source>
        <dbReference type="EMBL" id="KRN77505.1"/>
    </source>
</evidence>
<comment type="caution">
    <text evidence="2">The sequence shown here is derived from an EMBL/GenBank/DDBJ whole genome shotgun (WGS) entry which is preliminary data.</text>
</comment>
<protein>
    <submittedName>
        <fullName evidence="2">Uncharacterized protein</fullName>
    </submittedName>
</protein>